<name>A0A934S980_9BACT</name>
<protein>
    <submittedName>
        <fullName evidence="1">Uncharacterized protein</fullName>
    </submittedName>
</protein>
<dbReference type="EMBL" id="JAENIJ010000036">
    <property type="protein sequence ID" value="MBK1884143.1"/>
    <property type="molecule type" value="Genomic_DNA"/>
</dbReference>
<dbReference type="RefSeq" id="WP_200273058.1">
    <property type="nucleotide sequence ID" value="NZ_JAENIJ010000036.1"/>
</dbReference>
<proteinExistence type="predicted"/>
<organism evidence="1 2">
    <name type="scientific">Luteolibacter pohnpeiensis</name>
    <dbReference type="NCBI Taxonomy" id="454153"/>
    <lineage>
        <taxon>Bacteria</taxon>
        <taxon>Pseudomonadati</taxon>
        <taxon>Verrucomicrobiota</taxon>
        <taxon>Verrucomicrobiia</taxon>
        <taxon>Verrucomicrobiales</taxon>
        <taxon>Verrucomicrobiaceae</taxon>
        <taxon>Luteolibacter</taxon>
    </lineage>
</organism>
<gene>
    <name evidence="1" type="ORF">JIN85_17110</name>
</gene>
<reference evidence="1" key="1">
    <citation type="submission" date="2021-01" db="EMBL/GenBank/DDBJ databases">
        <title>Modified the classification status of verrucomicrobia.</title>
        <authorList>
            <person name="Feng X."/>
        </authorList>
    </citation>
    <scope>NUCLEOTIDE SEQUENCE</scope>
    <source>
        <strain evidence="1">KCTC 22041</strain>
    </source>
</reference>
<keyword evidence="2" id="KW-1185">Reference proteome</keyword>
<dbReference type="Proteomes" id="UP000603141">
    <property type="component" value="Unassembled WGS sequence"/>
</dbReference>
<accession>A0A934S980</accession>
<evidence type="ECO:0000313" key="1">
    <source>
        <dbReference type="EMBL" id="MBK1884143.1"/>
    </source>
</evidence>
<evidence type="ECO:0000313" key="2">
    <source>
        <dbReference type="Proteomes" id="UP000603141"/>
    </source>
</evidence>
<sequence length="361" mass="40914">MPSIEIRLSHENVREHGPTTPVDVSESLIVEEIIINNSKSTRMSGESDLDKRSKPPAIRFCLLALNTYLVRLNRRKLGASNGIIVVPEKYRNSLKQLWETKSDKNATWKDQLFDSDPFVGTPPFLMNSGSRTNFNVYIAPDIDIEINAATDQTKISPEGIRRLMDKLNSGANTPDKISIKIKSRSFELSSDDESGYLYKGARVQVVVERTFDTHLVVFWINSNNQLSLLYSDAADFRSKYQAGFLTSKDQTILTIPKNEEFEVKTPKGSETCIVLESRATFRKGAMAGIAKKIESSLIDRDKTLQLKKTSFRRFPIEHKIEGNPLRLRLELPEQPDTWQQKILEACSGIRGSLCIYDIPNR</sequence>
<dbReference type="AlphaFoldDB" id="A0A934S980"/>
<comment type="caution">
    <text evidence="1">The sequence shown here is derived from an EMBL/GenBank/DDBJ whole genome shotgun (WGS) entry which is preliminary data.</text>
</comment>